<reference evidence="2" key="2">
    <citation type="submission" date="2023-01" db="EMBL/GenBank/DDBJ databases">
        <title>Human gut microbiome strain richness.</title>
        <authorList>
            <person name="Chen-Liaw A."/>
        </authorList>
    </citation>
    <scope>NUCLEOTIDE SEQUENCE</scope>
    <source>
        <strain evidence="3">1001287st1_F4_1001285I_161205</strain>
        <strain evidence="2">2225st1_A6_2225SCRN_200828</strain>
    </source>
</reference>
<evidence type="ECO:0000313" key="3">
    <source>
        <dbReference type="EMBL" id="MDB7935588.1"/>
    </source>
</evidence>
<dbReference type="EMBL" id="JAQLWV010000048">
    <property type="protein sequence ID" value="MDB7935588.1"/>
    <property type="molecule type" value="Genomic_DNA"/>
</dbReference>
<dbReference type="Gene3D" id="1.10.10.1850">
    <property type="entry name" value="Sporulation protein-like"/>
    <property type="match status" value="1"/>
</dbReference>
<protein>
    <submittedName>
        <fullName evidence="2">Transposon-transfer assisting family protein</fullName>
    </submittedName>
</protein>
<dbReference type="Proteomes" id="UP001211173">
    <property type="component" value="Unassembled WGS sequence"/>
</dbReference>
<name>A0A174IUM8_FLAPL</name>
<dbReference type="InterPro" id="IPR041965">
    <property type="entry name" value="TTRAP_sf"/>
</dbReference>
<dbReference type="Proteomes" id="UP001211006">
    <property type="component" value="Unassembled WGS sequence"/>
</dbReference>
<dbReference type="EMBL" id="JAQLWO010000037">
    <property type="protein sequence ID" value="MDB7908559.1"/>
    <property type="molecule type" value="Genomic_DNA"/>
</dbReference>
<dbReference type="Pfam" id="PF14203">
    <property type="entry name" value="TTRAP"/>
    <property type="match status" value="1"/>
</dbReference>
<sequence length="71" mass="8420">MKHFTYEEMELMSIYDPGTREGLIANLEEMRGYLEPDETELRELTDSALEKLRELSDADYEQLELIPDFMD</sequence>
<dbReference type="InterPro" id="IPR025468">
    <property type="entry name" value="TTRAP"/>
</dbReference>
<proteinExistence type="predicted"/>
<accession>A0A174IUM8</accession>
<dbReference type="Proteomes" id="UP000095746">
    <property type="component" value="Unassembled WGS sequence"/>
</dbReference>
<organism evidence="1 4">
    <name type="scientific">Flavonifractor plautii</name>
    <name type="common">Fusobacterium plautii</name>
    <dbReference type="NCBI Taxonomy" id="292800"/>
    <lineage>
        <taxon>Bacteria</taxon>
        <taxon>Bacillati</taxon>
        <taxon>Bacillota</taxon>
        <taxon>Clostridia</taxon>
        <taxon>Eubacteriales</taxon>
        <taxon>Oscillospiraceae</taxon>
        <taxon>Flavonifractor</taxon>
    </lineage>
</organism>
<dbReference type="RefSeq" id="WP_021630733.1">
    <property type="nucleotide sequence ID" value="NZ_BAABXT010000001.1"/>
</dbReference>
<reference evidence="1 4" key="1">
    <citation type="submission" date="2015-09" db="EMBL/GenBank/DDBJ databases">
        <authorList>
            <consortium name="Pathogen Informatics"/>
        </authorList>
    </citation>
    <scope>NUCLEOTIDE SEQUENCE [LARGE SCALE GENOMIC DNA]</scope>
    <source>
        <strain evidence="1 4">2789STDY5608854</strain>
    </source>
</reference>
<evidence type="ECO:0000313" key="4">
    <source>
        <dbReference type="Proteomes" id="UP000095746"/>
    </source>
</evidence>
<gene>
    <name evidence="1" type="ORF">ERS852411_02331</name>
    <name evidence="2" type="ORF">PND83_21485</name>
    <name evidence="3" type="ORF">PNE06_21100</name>
</gene>
<evidence type="ECO:0000313" key="1">
    <source>
        <dbReference type="EMBL" id="CUO88655.1"/>
    </source>
</evidence>
<dbReference type="SUPFAM" id="SSF58113">
    <property type="entry name" value="Apolipoprotein A-I"/>
    <property type="match status" value="1"/>
</dbReference>
<dbReference type="EMBL" id="CYZT01000196">
    <property type="protein sequence ID" value="CUO88655.1"/>
    <property type="molecule type" value="Genomic_DNA"/>
</dbReference>
<evidence type="ECO:0000313" key="2">
    <source>
        <dbReference type="EMBL" id="MDB7908559.1"/>
    </source>
</evidence>
<dbReference type="AlphaFoldDB" id="A0A174IUM8"/>